<evidence type="ECO:0000259" key="4">
    <source>
        <dbReference type="Pfam" id="PF00931"/>
    </source>
</evidence>
<dbReference type="Pfam" id="PF00931">
    <property type="entry name" value="NB-ARC"/>
    <property type="match status" value="1"/>
</dbReference>
<evidence type="ECO:0000313" key="9">
    <source>
        <dbReference type="Proteomes" id="UP001472677"/>
    </source>
</evidence>
<feature type="domain" description="Disease resistance R13L4/SHOC-2-like LRR" evidence="7">
    <location>
        <begin position="565"/>
        <end position="889"/>
    </location>
</feature>
<dbReference type="SUPFAM" id="SSF52058">
    <property type="entry name" value="L domain-like"/>
    <property type="match status" value="1"/>
</dbReference>
<organism evidence="8 9">
    <name type="scientific">Hibiscus sabdariffa</name>
    <name type="common">roselle</name>
    <dbReference type="NCBI Taxonomy" id="183260"/>
    <lineage>
        <taxon>Eukaryota</taxon>
        <taxon>Viridiplantae</taxon>
        <taxon>Streptophyta</taxon>
        <taxon>Embryophyta</taxon>
        <taxon>Tracheophyta</taxon>
        <taxon>Spermatophyta</taxon>
        <taxon>Magnoliopsida</taxon>
        <taxon>eudicotyledons</taxon>
        <taxon>Gunneridae</taxon>
        <taxon>Pentapetalae</taxon>
        <taxon>rosids</taxon>
        <taxon>malvids</taxon>
        <taxon>Malvales</taxon>
        <taxon>Malvaceae</taxon>
        <taxon>Malvoideae</taxon>
        <taxon>Hibiscus</taxon>
    </lineage>
</organism>
<dbReference type="Pfam" id="PF23598">
    <property type="entry name" value="LRR_14"/>
    <property type="match status" value="1"/>
</dbReference>
<keyword evidence="1" id="KW-0677">Repeat</keyword>
<feature type="domain" description="Disease resistance protein winged helix" evidence="6">
    <location>
        <begin position="447"/>
        <end position="518"/>
    </location>
</feature>
<dbReference type="Pfam" id="PF23559">
    <property type="entry name" value="WHD_DRP"/>
    <property type="match status" value="1"/>
</dbReference>
<feature type="domain" description="NB-ARC" evidence="4">
    <location>
        <begin position="183"/>
        <end position="357"/>
    </location>
</feature>
<dbReference type="InterPro" id="IPR055414">
    <property type="entry name" value="LRR_R13L4/SHOC2-like"/>
</dbReference>
<evidence type="ECO:0000313" key="8">
    <source>
        <dbReference type="EMBL" id="KAK8516713.1"/>
    </source>
</evidence>
<dbReference type="Pfam" id="PF18052">
    <property type="entry name" value="Rx_N"/>
    <property type="match status" value="1"/>
</dbReference>
<name>A0ABR2CB99_9ROSI</name>
<gene>
    <name evidence="8" type="ORF">V6N12_049434</name>
</gene>
<feature type="domain" description="Disease resistance N-terminal" evidence="5">
    <location>
        <begin position="7"/>
        <end position="96"/>
    </location>
</feature>
<reference evidence="8 9" key="1">
    <citation type="journal article" date="2024" name="G3 (Bethesda)">
        <title>Genome assembly of Hibiscus sabdariffa L. provides insights into metabolisms of medicinal natural products.</title>
        <authorList>
            <person name="Kim T."/>
        </authorList>
    </citation>
    <scope>NUCLEOTIDE SEQUENCE [LARGE SCALE GENOMIC DNA]</scope>
    <source>
        <strain evidence="8">TK-2024</strain>
        <tissue evidence="8">Old leaves</tissue>
    </source>
</reference>
<evidence type="ECO:0000259" key="6">
    <source>
        <dbReference type="Pfam" id="PF23559"/>
    </source>
</evidence>
<dbReference type="PANTHER" id="PTHR23155">
    <property type="entry name" value="DISEASE RESISTANCE PROTEIN RP"/>
    <property type="match status" value="1"/>
</dbReference>
<sequence length="933" mass="108136">MELSSAVDLITGKVVSLIENEISLLTEVGAEIDEIKLELNAMKAFLDDADRRSGVVPGNEMDNQWVANVRDIALEVEDVIHEFIYHFNKQQQWRGKPSRFCLKLIHFPKNLLVRHRVAVKLQGINKRIKSTAESNQQYRSFCSELRKYNEQISEEGHRQNRMKNLSESARSLKDDDLVGINKAQRELLGWLMDQELQRITTSVVGMGGLGKTTLVANTFNKQVVKKHFDCRAWITVSKQYVVTDLFKSLIKELNGKAKEKINLAINLDSMDYTELVEALVNFLEPRRYLIVIDDVLSIKFWEEISTALPANMNRSRILLTTRMEDVASFKFGAVNRILPLQPLPFDESLALFCKKAFVCEGGQCPPNLEYSARKFVAKCEGLPLAIVALGGLMASKNSIFKWNEVYNNLNRELNENDTYFERLKYISLLSYHDLSYRLKQCFLYCCIFPEDYVIKRNRLFRLWMAEGFVEPQKETIPEDVAERYLNKLICRGLLQVVRRNESGRPKQCKMHDILREFAVSISKSIKFVAKSDGTEEIEDNGIRRWSIEAKEKEMKAASKAALSRVRSLFVFSVDETSKSSFNRLPSGFKLMRVLDLEDTPINELPNELVNLFNLRYLNLTRTQVKELPKSIGKLYNLRSLEMRETQIKELPAGIVKLKNLRYLCAYRVNVNRMAFDFGFSIVVPSNIFLLNNLQTLNYVEARGDFIKQLSKMTQLRKLAVGNVKETDEKNLCSANSKMVHLEYLVVKSCNEDEQLKMDALESAAPDLEKLMLAGKLENVPHWFNSLDNLTHLYLHWSRLREDFLPHIQALPNLVRFAMEEAYEGEQLDFLEGFQKLKILTIERCPRLKEIVINKGVMPALQELYILECHNFTTLPHGWESLPDLKQVRLRDVFPGLMEKMWRSRRIDQQTIRGIKLRRQQGVESEFNITRWYE</sequence>
<keyword evidence="9" id="KW-1185">Reference proteome</keyword>
<dbReference type="Gene3D" id="1.10.10.10">
    <property type="entry name" value="Winged helix-like DNA-binding domain superfamily/Winged helix DNA-binding domain"/>
    <property type="match status" value="1"/>
</dbReference>
<dbReference type="InterPro" id="IPR058922">
    <property type="entry name" value="WHD_DRP"/>
</dbReference>
<dbReference type="PRINTS" id="PR00364">
    <property type="entry name" value="DISEASERSIST"/>
</dbReference>
<evidence type="ECO:0000256" key="2">
    <source>
        <dbReference type="ARBA" id="ARBA00022741"/>
    </source>
</evidence>
<dbReference type="Proteomes" id="UP001472677">
    <property type="component" value="Unassembled WGS sequence"/>
</dbReference>
<accession>A0ABR2CB99</accession>
<dbReference type="Gene3D" id="3.80.10.10">
    <property type="entry name" value="Ribonuclease Inhibitor"/>
    <property type="match status" value="1"/>
</dbReference>
<dbReference type="EMBL" id="JBBPBM010000057">
    <property type="protein sequence ID" value="KAK8516713.1"/>
    <property type="molecule type" value="Genomic_DNA"/>
</dbReference>
<evidence type="ECO:0000256" key="3">
    <source>
        <dbReference type="ARBA" id="ARBA00022821"/>
    </source>
</evidence>
<protein>
    <submittedName>
        <fullName evidence="8">Uncharacterized protein</fullName>
    </submittedName>
</protein>
<comment type="caution">
    <text evidence="8">The sequence shown here is derived from an EMBL/GenBank/DDBJ whole genome shotgun (WGS) entry which is preliminary data.</text>
</comment>
<evidence type="ECO:0000256" key="1">
    <source>
        <dbReference type="ARBA" id="ARBA00022737"/>
    </source>
</evidence>
<dbReference type="Gene3D" id="1.20.5.4130">
    <property type="match status" value="1"/>
</dbReference>
<dbReference type="InterPro" id="IPR044974">
    <property type="entry name" value="Disease_R_plants"/>
</dbReference>
<dbReference type="CDD" id="cd14798">
    <property type="entry name" value="RX-CC_like"/>
    <property type="match status" value="1"/>
</dbReference>
<evidence type="ECO:0000259" key="7">
    <source>
        <dbReference type="Pfam" id="PF23598"/>
    </source>
</evidence>
<dbReference type="InterPro" id="IPR036388">
    <property type="entry name" value="WH-like_DNA-bd_sf"/>
</dbReference>
<proteinExistence type="predicted"/>
<keyword evidence="2" id="KW-0547">Nucleotide-binding</keyword>
<keyword evidence="3" id="KW-0611">Plant defense</keyword>
<dbReference type="PANTHER" id="PTHR23155:SF1205">
    <property type="entry name" value="DISEASE RESISTANCE PROTEIN RPM1"/>
    <property type="match status" value="1"/>
</dbReference>
<dbReference type="InterPro" id="IPR041118">
    <property type="entry name" value="Rx_N"/>
</dbReference>
<dbReference type="InterPro" id="IPR038005">
    <property type="entry name" value="RX-like_CC"/>
</dbReference>
<dbReference type="InterPro" id="IPR032675">
    <property type="entry name" value="LRR_dom_sf"/>
</dbReference>
<dbReference type="Gene3D" id="3.40.50.300">
    <property type="entry name" value="P-loop containing nucleotide triphosphate hydrolases"/>
    <property type="match status" value="1"/>
</dbReference>
<dbReference type="InterPro" id="IPR027417">
    <property type="entry name" value="P-loop_NTPase"/>
</dbReference>
<dbReference type="InterPro" id="IPR002182">
    <property type="entry name" value="NB-ARC"/>
</dbReference>
<dbReference type="InterPro" id="IPR042197">
    <property type="entry name" value="Apaf_helical"/>
</dbReference>
<evidence type="ECO:0000259" key="5">
    <source>
        <dbReference type="Pfam" id="PF18052"/>
    </source>
</evidence>
<dbReference type="SUPFAM" id="SSF52540">
    <property type="entry name" value="P-loop containing nucleoside triphosphate hydrolases"/>
    <property type="match status" value="1"/>
</dbReference>
<dbReference type="Gene3D" id="1.10.8.430">
    <property type="entry name" value="Helical domain of apoptotic protease-activating factors"/>
    <property type="match status" value="1"/>
</dbReference>